<keyword evidence="8 11" id="KW-0067">ATP-binding</keyword>
<evidence type="ECO:0000256" key="9">
    <source>
        <dbReference type="ARBA" id="ARBA00022842"/>
    </source>
</evidence>
<evidence type="ECO:0000256" key="5">
    <source>
        <dbReference type="ARBA" id="ARBA00022723"/>
    </source>
</evidence>
<protein>
    <recommendedName>
        <fullName evidence="11">Stress response kinase A</fullName>
        <ecNumber evidence="11">2.7.11.1</ecNumber>
    </recommendedName>
    <alternativeName>
        <fullName evidence="11">Serine/threonine-protein kinase SrkA</fullName>
    </alternativeName>
</protein>
<dbReference type="HAMAP" id="MF_01497">
    <property type="entry name" value="SrkA_kinase"/>
    <property type="match status" value="1"/>
</dbReference>
<feature type="active site" evidence="11">
    <location>
        <position position="217"/>
    </location>
</feature>
<keyword evidence="3 11" id="KW-0597">Phosphoprotein</keyword>
<gene>
    <name evidence="11" type="primary">srkA</name>
    <name evidence="13" type="ORF">E8A74_30270</name>
</gene>
<evidence type="ECO:0000256" key="1">
    <source>
        <dbReference type="ARBA" id="ARBA00022490"/>
    </source>
</evidence>
<comment type="similarity">
    <text evidence="11">Belongs to the SrkA/RdoA protein kinase family.</text>
</comment>
<keyword evidence="2 11" id="KW-0723">Serine/threonine-protein kinase</keyword>
<dbReference type="RefSeq" id="WP_136932578.1">
    <property type="nucleotide sequence ID" value="NZ_SSMQ01000037.1"/>
</dbReference>
<dbReference type="Pfam" id="PF01636">
    <property type="entry name" value="APH"/>
    <property type="match status" value="1"/>
</dbReference>
<dbReference type="GO" id="GO:0005737">
    <property type="term" value="C:cytoplasm"/>
    <property type="evidence" value="ECO:0007669"/>
    <property type="project" value="UniProtKB-SubCell"/>
</dbReference>
<comment type="cofactor">
    <cofactor evidence="11">
        <name>Mg(2+)</name>
        <dbReference type="ChEBI" id="CHEBI:18420"/>
    </cofactor>
</comment>
<dbReference type="GO" id="GO:0106310">
    <property type="term" value="F:protein serine kinase activity"/>
    <property type="evidence" value="ECO:0007669"/>
    <property type="project" value="RHEA"/>
</dbReference>
<feature type="binding site" evidence="11">
    <location>
        <position position="205"/>
    </location>
    <ligand>
        <name>Mg(2+)</name>
        <dbReference type="ChEBI" id="CHEBI:18420"/>
    </ligand>
</feature>
<dbReference type="Gene3D" id="1.20.1270.170">
    <property type="match status" value="1"/>
</dbReference>
<keyword evidence="4 11" id="KW-0808">Transferase</keyword>
<keyword evidence="5 11" id="KW-0479">Metal-binding</keyword>
<accession>A0A4U1J476</accession>
<evidence type="ECO:0000259" key="12">
    <source>
        <dbReference type="Pfam" id="PF01636"/>
    </source>
</evidence>
<feature type="active site" description="Proton acceptor" evidence="11">
    <location>
        <position position="200"/>
    </location>
</feature>
<comment type="caution">
    <text evidence="13">The sequence shown here is derived from an EMBL/GenBank/DDBJ whole genome shotgun (WGS) entry which is preliminary data.</text>
</comment>
<reference evidence="13 14" key="1">
    <citation type="submission" date="2019-04" db="EMBL/GenBank/DDBJ databases">
        <authorList>
            <person name="Li Y."/>
            <person name="Wang J."/>
        </authorList>
    </citation>
    <scope>NUCLEOTIDE SEQUENCE [LARGE SCALE GENOMIC DNA]</scope>
    <source>
        <strain evidence="13 14">DSM 14668</strain>
    </source>
</reference>
<dbReference type="EC" id="2.7.11.1" evidence="11"/>
<comment type="subcellular location">
    <subcellularLocation>
        <location evidence="11">Cytoplasm</location>
    </subcellularLocation>
</comment>
<dbReference type="Proteomes" id="UP000309215">
    <property type="component" value="Unassembled WGS sequence"/>
</dbReference>
<dbReference type="InterPro" id="IPR011009">
    <property type="entry name" value="Kinase-like_dom_sf"/>
</dbReference>
<organism evidence="13 14">
    <name type="scientific">Polyangium fumosum</name>
    <dbReference type="NCBI Taxonomy" id="889272"/>
    <lineage>
        <taxon>Bacteria</taxon>
        <taxon>Pseudomonadati</taxon>
        <taxon>Myxococcota</taxon>
        <taxon>Polyangia</taxon>
        <taxon>Polyangiales</taxon>
        <taxon>Polyangiaceae</taxon>
        <taxon>Polyangium</taxon>
    </lineage>
</organism>
<comment type="catalytic activity">
    <reaction evidence="11">
        <text>L-seryl-[protein] + ATP = O-phospho-L-seryl-[protein] + ADP + H(+)</text>
        <dbReference type="Rhea" id="RHEA:17989"/>
        <dbReference type="Rhea" id="RHEA-COMP:9863"/>
        <dbReference type="Rhea" id="RHEA-COMP:11604"/>
        <dbReference type="ChEBI" id="CHEBI:15378"/>
        <dbReference type="ChEBI" id="CHEBI:29999"/>
        <dbReference type="ChEBI" id="CHEBI:30616"/>
        <dbReference type="ChEBI" id="CHEBI:83421"/>
        <dbReference type="ChEBI" id="CHEBI:456216"/>
        <dbReference type="EC" id="2.7.11.1"/>
    </reaction>
</comment>
<dbReference type="NCBIfam" id="NF008738">
    <property type="entry name" value="PRK11768.1"/>
    <property type="match status" value="1"/>
</dbReference>
<dbReference type="EMBL" id="SSMQ01000037">
    <property type="protein sequence ID" value="TKD01866.1"/>
    <property type="molecule type" value="Genomic_DNA"/>
</dbReference>
<name>A0A4U1J476_9BACT</name>
<evidence type="ECO:0000256" key="10">
    <source>
        <dbReference type="ARBA" id="ARBA00023016"/>
    </source>
</evidence>
<comment type="function">
    <text evidence="11">A protein kinase that phosphorylates Ser and Thr residues. Probably acts to suppress the effects of stress linked to accumulation of reactive oxygen species. Probably involved in the extracytoplasmic stress response.</text>
</comment>
<dbReference type="GO" id="GO:0004674">
    <property type="term" value="F:protein serine/threonine kinase activity"/>
    <property type="evidence" value="ECO:0007669"/>
    <property type="project" value="UniProtKB-UniRule"/>
</dbReference>
<evidence type="ECO:0000256" key="8">
    <source>
        <dbReference type="ARBA" id="ARBA00022840"/>
    </source>
</evidence>
<dbReference type="InterPro" id="IPR002575">
    <property type="entry name" value="Aminoglycoside_PTrfase"/>
</dbReference>
<keyword evidence="9 11" id="KW-0460">Magnesium</keyword>
<sequence length="326" mass="36791">MNTTDLFLSLTPHKVLEAVEDAGFPVNPLCYPLNSFENRVYEVELEDRSRLVAKFYRPGRWSPEQILEEHLFLADLAEAEVPVCLPRTLRGGGTLGTIDGISYCLFPRMGGRAPDEPDSDLLERLGMLAARIHNVGAARPAVHRVRLDADAFVRQNVAFLRDKGSIPARLLARYERAARTIADFVDEGIQGTAVHRIHGDLHLGNLLLRDGVLSVVDFDDMVVGPAVQDLWLLLPGEGVEARIALESFLEGYEVLRAFDRKSLRLATPLRGLRRVHYAAWIARRFHDPIFPRTFPHFGTEAYWEEETRDLELIVQMITQERGGFEA</sequence>
<dbReference type="GO" id="GO:0005524">
    <property type="term" value="F:ATP binding"/>
    <property type="evidence" value="ECO:0007669"/>
    <property type="project" value="UniProtKB-UniRule"/>
</dbReference>
<evidence type="ECO:0000313" key="13">
    <source>
        <dbReference type="EMBL" id="TKD01866.1"/>
    </source>
</evidence>
<keyword evidence="1 11" id="KW-0963">Cytoplasm</keyword>
<dbReference type="Gene3D" id="1.10.510.10">
    <property type="entry name" value="Transferase(Phosphotransferase) domain 1"/>
    <property type="match status" value="1"/>
</dbReference>
<feature type="domain" description="Aminoglycoside phosphotransferase" evidence="12">
    <location>
        <begin position="35"/>
        <end position="260"/>
    </location>
</feature>
<dbReference type="OrthoDB" id="5392197at2"/>
<keyword evidence="14" id="KW-1185">Reference proteome</keyword>
<keyword evidence="10 11" id="KW-0346">Stress response</keyword>
<evidence type="ECO:0000313" key="14">
    <source>
        <dbReference type="Proteomes" id="UP000309215"/>
    </source>
</evidence>
<evidence type="ECO:0000256" key="11">
    <source>
        <dbReference type="HAMAP-Rule" id="MF_01497"/>
    </source>
</evidence>
<dbReference type="AlphaFoldDB" id="A0A4U1J476"/>
<evidence type="ECO:0000256" key="4">
    <source>
        <dbReference type="ARBA" id="ARBA00022679"/>
    </source>
</evidence>
<dbReference type="InterPro" id="IPR032882">
    <property type="entry name" value="SrkA/RdoA"/>
</dbReference>
<dbReference type="SUPFAM" id="SSF56112">
    <property type="entry name" value="Protein kinase-like (PK-like)"/>
    <property type="match status" value="1"/>
</dbReference>
<feature type="binding site" evidence="11">
    <location>
        <position position="217"/>
    </location>
    <ligand>
        <name>Mg(2+)</name>
        <dbReference type="ChEBI" id="CHEBI:18420"/>
    </ligand>
</feature>
<evidence type="ECO:0000256" key="3">
    <source>
        <dbReference type="ARBA" id="ARBA00022553"/>
    </source>
</evidence>
<evidence type="ECO:0000256" key="6">
    <source>
        <dbReference type="ARBA" id="ARBA00022741"/>
    </source>
</evidence>
<evidence type="ECO:0000256" key="7">
    <source>
        <dbReference type="ARBA" id="ARBA00022777"/>
    </source>
</evidence>
<feature type="site" description="ATP" evidence="11">
    <location>
        <position position="35"/>
    </location>
</feature>
<dbReference type="PANTHER" id="PTHR39573">
    <property type="entry name" value="STRESS RESPONSE KINASE A"/>
    <property type="match status" value="1"/>
</dbReference>
<dbReference type="Gene3D" id="3.30.200.70">
    <property type="match status" value="1"/>
</dbReference>
<comment type="subunit">
    <text evidence="11">Monomer.</text>
</comment>
<proteinExistence type="inferred from homology"/>
<evidence type="ECO:0000256" key="2">
    <source>
        <dbReference type="ARBA" id="ARBA00022527"/>
    </source>
</evidence>
<comment type="catalytic activity">
    <reaction evidence="11">
        <text>L-threonyl-[protein] + ATP = O-phospho-L-threonyl-[protein] + ADP + H(+)</text>
        <dbReference type="Rhea" id="RHEA:46608"/>
        <dbReference type="Rhea" id="RHEA-COMP:11060"/>
        <dbReference type="Rhea" id="RHEA-COMP:11605"/>
        <dbReference type="ChEBI" id="CHEBI:15378"/>
        <dbReference type="ChEBI" id="CHEBI:30013"/>
        <dbReference type="ChEBI" id="CHEBI:30616"/>
        <dbReference type="ChEBI" id="CHEBI:61977"/>
        <dbReference type="ChEBI" id="CHEBI:456216"/>
        <dbReference type="EC" id="2.7.11.1"/>
    </reaction>
</comment>
<keyword evidence="6 11" id="KW-0547">Nucleotide-binding</keyword>
<keyword evidence="7 11" id="KW-0418">Kinase</keyword>
<dbReference type="PANTHER" id="PTHR39573:SF1">
    <property type="entry name" value="STRESS RESPONSE KINASE A"/>
    <property type="match status" value="1"/>
</dbReference>
<dbReference type="GO" id="GO:0000287">
    <property type="term" value="F:magnesium ion binding"/>
    <property type="evidence" value="ECO:0007669"/>
    <property type="project" value="UniProtKB-UniRule"/>
</dbReference>